<evidence type="ECO:0000313" key="4">
    <source>
        <dbReference type="Proteomes" id="UP000464374"/>
    </source>
</evidence>
<dbReference type="SUPFAM" id="SSF50037">
    <property type="entry name" value="C-terminal domain of transcriptional repressors"/>
    <property type="match status" value="1"/>
</dbReference>
<accession>A0A6P1Y0L7</accession>
<evidence type="ECO:0000259" key="2">
    <source>
        <dbReference type="SMART" id="SM00899"/>
    </source>
</evidence>
<dbReference type="Pfam" id="PF04023">
    <property type="entry name" value="FeoA"/>
    <property type="match status" value="1"/>
</dbReference>
<dbReference type="Gene3D" id="2.30.30.90">
    <property type="match status" value="1"/>
</dbReference>
<dbReference type="KEGG" id="trz:GWP43_07795"/>
<evidence type="ECO:0000313" key="3">
    <source>
        <dbReference type="EMBL" id="QHX43366.1"/>
    </source>
</evidence>
<dbReference type="RefSeq" id="WP_162663689.1">
    <property type="nucleotide sequence ID" value="NZ_CP048020.1"/>
</dbReference>
<dbReference type="GO" id="GO:0046914">
    <property type="term" value="F:transition metal ion binding"/>
    <property type="evidence" value="ECO:0007669"/>
    <property type="project" value="InterPro"/>
</dbReference>
<dbReference type="InterPro" id="IPR007167">
    <property type="entry name" value="Fe-transptr_FeoA-like"/>
</dbReference>
<dbReference type="InterPro" id="IPR008988">
    <property type="entry name" value="Transcriptional_repressor_C"/>
</dbReference>
<organism evidence="3 4">
    <name type="scientific">Treponema vincentii</name>
    <dbReference type="NCBI Taxonomy" id="69710"/>
    <lineage>
        <taxon>Bacteria</taxon>
        <taxon>Pseudomonadati</taxon>
        <taxon>Spirochaetota</taxon>
        <taxon>Spirochaetia</taxon>
        <taxon>Spirochaetales</taxon>
        <taxon>Treponemataceae</taxon>
        <taxon>Treponema</taxon>
    </lineage>
</organism>
<gene>
    <name evidence="3" type="ORF">GWP43_07795</name>
</gene>
<dbReference type="EMBL" id="CP048020">
    <property type="protein sequence ID" value="QHX43366.1"/>
    <property type="molecule type" value="Genomic_DNA"/>
</dbReference>
<protein>
    <submittedName>
        <fullName evidence="3">Ferrous iron transport protein A</fullName>
    </submittedName>
</protein>
<keyword evidence="1" id="KW-0408">Iron</keyword>
<reference evidence="3 4" key="1">
    <citation type="submission" date="2020-01" db="EMBL/GenBank/DDBJ databases">
        <title>Complete genome sequence of a human oral phylogroup 1 Treponema sp. strain ATCC 700766, originally isolated from periodontitis dental plaque.</title>
        <authorList>
            <person name="Chan Y."/>
            <person name="Huo Y.-B."/>
            <person name="Yu X.-L."/>
            <person name="Zeng H."/>
            <person name="Leung W.-K."/>
            <person name="Watt R.M."/>
        </authorList>
    </citation>
    <scope>NUCLEOTIDE SEQUENCE [LARGE SCALE GENOMIC DNA]</scope>
    <source>
        <strain evidence="3 4">OMZ 804</strain>
    </source>
</reference>
<proteinExistence type="predicted"/>
<evidence type="ECO:0000256" key="1">
    <source>
        <dbReference type="ARBA" id="ARBA00023004"/>
    </source>
</evidence>
<name>A0A6P1Y0L7_9SPIR</name>
<dbReference type="AlphaFoldDB" id="A0A6P1Y0L7"/>
<feature type="domain" description="Ferrous iron transporter FeoA-like" evidence="2">
    <location>
        <begin position="2"/>
        <end position="71"/>
    </location>
</feature>
<dbReference type="InterPro" id="IPR038157">
    <property type="entry name" value="FeoA_core_dom"/>
</dbReference>
<dbReference type="Proteomes" id="UP000464374">
    <property type="component" value="Chromosome"/>
</dbReference>
<sequence>MMTLQEAPCAVYTVKKINGSRDLKRRMENMGIAAGADVEVIEHTKTVCRIKTVKREIELSIEEAACIGVGEQFKRNGDPVLFSCCSYGRAGDLWDRANEINENVQQKGDERP</sequence>
<dbReference type="SMART" id="SM00899">
    <property type="entry name" value="FeoA"/>
    <property type="match status" value="1"/>
</dbReference>